<dbReference type="GO" id="GO:0000978">
    <property type="term" value="F:RNA polymerase II cis-regulatory region sequence-specific DNA binding"/>
    <property type="evidence" value="ECO:0007669"/>
    <property type="project" value="TreeGrafter"/>
</dbReference>
<evidence type="ECO:0000256" key="4">
    <source>
        <dbReference type="PROSITE-ProRule" id="PRU00042"/>
    </source>
</evidence>
<gene>
    <name evidence="7" type="ORF">GPM918_LOCUS14432</name>
    <name evidence="6" type="ORF">OVA965_LOCUS6014</name>
    <name evidence="9" type="ORF">SRO942_LOCUS14432</name>
    <name evidence="8" type="ORF">TMI583_LOCUS6013</name>
</gene>
<dbReference type="EMBL" id="CAJOBC010003474">
    <property type="protein sequence ID" value="CAF3785785.1"/>
    <property type="molecule type" value="Genomic_DNA"/>
</dbReference>
<dbReference type="PROSITE" id="PS50157">
    <property type="entry name" value="ZINC_FINGER_C2H2_2"/>
    <property type="match status" value="3"/>
</dbReference>
<evidence type="ECO:0000256" key="2">
    <source>
        <dbReference type="ARBA" id="ARBA00022771"/>
    </source>
</evidence>
<evidence type="ECO:0000313" key="6">
    <source>
        <dbReference type="EMBL" id="CAF0828356.1"/>
    </source>
</evidence>
<comment type="caution">
    <text evidence="7">The sequence shown here is derived from an EMBL/GenBank/DDBJ whole genome shotgun (WGS) entry which is preliminary data.</text>
</comment>
<dbReference type="OrthoDB" id="6365676at2759"/>
<feature type="domain" description="C2H2-type" evidence="5">
    <location>
        <begin position="397"/>
        <end position="426"/>
    </location>
</feature>
<dbReference type="EMBL" id="CAJNOK010001754">
    <property type="protein sequence ID" value="CAF0828356.1"/>
    <property type="molecule type" value="Genomic_DNA"/>
</dbReference>
<evidence type="ECO:0000256" key="1">
    <source>
        <dbReference type="ARBA" id="ARBA00022723"/>
    </source>
</evidence>
<dbReference type="SUPFAM" id="SSF57667">
    <property type="entry name" value="beta-beta-alpha zinc fingers"/>
    <property type="match status" value="1"/>
</dbReference>
<dbReference type="GO" id="GO:0008270">
    <property type="term" value="F:zinc ion binding"/>
    <property type="evidence" value="ECO:0007669"/>
    <property type="project" value="UniProtKB-KW"/>
</dbReference>
<dbReference type="PANTHER" id="PTHR23235">
    <property type="entry name" value="KRUEPPEL-LIKE TRANSCRIPTION FACTOR"/>
    <property type="match status" value="1"/>
</dbReference>
<dbReference type="PANTHER" id="PTHR23235:SF120">
    <property type="entry name" value="KRUPPEL-LIKE FACTOR 15"/>
    <property type="match status" value="1"/>
</dbReference>
<reference evidence="7" key="1">
    <citation type="submission" date="2021-02" db="EMBL/GenBank/DDBJ databases">
        <authorList>
            <person name="Nowell W R."/>
        </authorList>
    </citation>
    <scope>NUCLEOTIDE SEQUENCE</scope>
</reference>
<evidence type="ECO:0000313" key="9">
    <source>
        <dbReference type="EMBL" id="CAF3785785.1"/>
    </source>
</evidence>
<dbReference type="EMBL" id="CAJOBA010001755">
    <property type="protein sequence ID" value="CAF3612950.1"/>
    <property type="molecule type" value="Genomic_DNA"/>
</dbReference>
<dbReference type="EMBL" id="CAJNOQ010003474">
    <property type="protein sequence ID" value="CAF1014263.1"/>
    <property type="molecule type" value="Genomic_DNA"/>
</dbReference>
<proteinExistence type="predicted"/>
<dbReference type="SMART" id="SM00355">
    <property type="entry name" value="ZnF_C2H2"/>
    <property type="match status" value="3"/>
</dbReference>
<dbReference type="Pfam" id="PF00096">
    <property type="entry name" value="zf-C2H2"/>
    <property type="match status" value="1"/>
</dbReference>
<evidence type="ECO:0000313" key="7">
    <source>
        <dbReference type="EMBL" id="CAF1014263.1"/>
    </source>
</evidence>
<feature type="domain" description="C2H2-type" evidence="5">
    <location>
        <begin position="427"/>
        <end position="454"/>
    </location>
</feature>
<accession>A0A814HUD9</accession>
<protein>
    <recommendedName>
        <fullName evidence="5">C2H2-type domain-containing protein</fullName>
    </recommendedName>
</protein>
<evidence type="ECO:0000256" key="3">
    <source>
        <dbReference type="ARBA" id="ARBA00022833"/>
    </source>
</evidence>
<organism evidence="7 10">
    <name type="scientific">Didymodactylos carnosus</name>
    <dbReference type="NCBI Taxonomy" id="1234261"/>
    <lineage>
        <taxon>Eukaryota</taxon>
        <taxon>Metazoa</taxon>
        <taxon>Spiralia</taxon>
        <taxon>Gnathifera</taxon>
        <taxon>Rotifera</taxon>
        <taxon>Eurotatoria</taxon>
        <taxon>Bdelloidea</taxon>
        <taxon>Philodinida</taxon>
        <taxon>Philodinidae</taxon>
        <taxon>Didymodactylos</taxon>
    </lineage>
</organism>
<dbReference type="InterPro" id="IPR013087">
    <property type="entry name" value="Znf_C2H2_type"/>
</dbReference>
<dbReference type="Proteomes" id="UP000682733">
    <property type="component" value="Unassembled WGS sequence"/>
</dbReference>
<feature type="domain" description="C2H2-type" evidence="5">
    <location>
        <begin position="367"/>
        <end position="396"/>
    </location>
</feature>
<dbReference type="Proteomes" id="UP000677228">
    <property type="component" value="Unassembled WGS sequence"/>
</dbReference>
<dbReference type="Proteomes" id="UP000663829">
    <property type="component" value="Unassembled WGS sequence"/>
</dbReference>
<dbReference type="FunFam" id="3.30.160.60:FF:000007">
    <property type="entry name" value="Basic krueppel-like factor 3"/>
    <property type="match status" value="1"/>
</dbReference>
<keyword evidence="3" id="KW-0862">Zinc</keyword>
<dbReference type="Gene3D" id="3.30.160.60">
    <property type="entry name" value="Classic Zinc Finger"/>
    <property type="match status" value="3"/>
</dbReference>
<dbReference type="AlphaFoldDB" id="A0A814HUD9"/>
<evidence type="ECO:0000259" key="5">
    <source>
        <dbReference type="PROSITE" id="PS50157"/>
    </source>
</evidence>
<keyword evidence="1" id="KW-0479">Metal-binding</keyword>
<dbReference type="Proteomes" id="UP000681722">
    <property type="component" value="Unassembled WGS sequence"/>
</dbReference>
<sequence>MTAASSTINGVLQSNPSASQGLILNQMLSQLPQVHTININGQQALFIPTPNATQLTQFIGLQQAVAAAAASVNSATNSLNIPRTVTLPSQLIPTAGTTTTTPSASIQIPLNTRTFSSQTSTNPFIQLNTTSGNIENRTVQLNAHSQTPTLQLHCQPSTNGSLSFSFTNNAPVQQQQQQQLSPNVNVIVLNGTNAITQPVTAATNLFNSEIQDFQQMTTAAQLQFPVNQLATQLLQALLGGGGNTQINSPQQQQTTTNTLLSSAPSMIPQQQTICENTNYDTKNKCEEDESVINTKSINKLLLGAAKKWLTLGANNINNNQRDLTTFNETTDRVLKRSRKSCECPNCIFFKSNVHNTIPITTSLRRTHRCHYPDCGKEYLKTSHLRAHLRSHIGERPYVCNWNLCGKSFTRSDELLRHKRTHAGEKNFECIQCHKRFLRSDHLRKHSKIHGGDLSNLSTNIKNQKQQNQNIIYSNNILSSPPIKVENFDLLLDFPEDKTTTTLTDQTSFEYCPNNIMSGNILCSNFNQSDYYQ</sequence>
<dbReference type="InterPro" id="IPR036236">
    <property type="entry name" value="Znf_C2H2_sf"/>
</dbReference>
<evidence type="ECO:0000313" key="10">
    <source>
        <dbReference type="Proteomes" id="UP000663829"/>
    </source>
</evidence>
<keyword evidence="10" id="KW-1185">Reference proteome</keyword>
<dbReference type="GO" id="GO:0000981">
    <property type="term" value="F:DNA-binding transcription factor activity, RNA polymerase II-specific"/>
    <property type="evidence" value="ECO:0007669"/>
    <property type="project" value="TreeGrafter"/>
</dbReference>
<dbReference type="PROSITE" id="PS00028">
    <property type="entry name" value="ZINC_FINGER_C2H2_1"/>
    <property type="match status" value="3"/>
</dbReference>
<keyword evidence="2 4" id="KW-0863">Zinc-finger</keyword>
<name>A0A814HUD9_9BILA</name>
<evidence type="ECO:0000313" key="8">
    <source>
        <dbReference type="EMBL" id="CAF3612950.1"/>
    </source>
</evidence>